<organism evidence="1 2">
    <name type="scientific">Euroglyphus maynei</name>
    <name type="common">Mayne's house dust mite</name>
    <dbReference type="NCBI Taxonomy" id="6958"/>
    <lineage>
        <taxon>Eukaryota</taxon>
        <taxon>Metazoa</taxon>
        <taxon>Ecdysozoa</taxon>
        <taxon>Arthropoda</taxon>
        <taxon>Chelicerata</taxon>
        <taxon>Arachnida</taxon>
        <taxon>Acari</taxon>
        <taxon>Acariformes</taxon>
        <taxon>Sarcoptiformes</taxon>
        <taxon>Astigmata</taxon>
        <taxon>Psoroptidia</taxon>
        <taxon>Analgoidea</taxon>
        <taxon>Pyroglyphidae</taxon>
        <taxon>Pyroglyphinae</taxon>
        <taxon>Euroglyphus</taxon>
    </lineage>
</organism>
<dbReference type="AlphaFoldDB" id="A0A1Y3AUF5"/>
<dbReference type="Proteomes" id="UP000194236">
    <property type="component" value="Unassembled WGS sequence"/>
</dbReference>
<evidence type="ECO:0000313" key="2">
    <source>
        <dbReference type="Proteomes" id="UP000194236"/>
    </source>
</evidence>
<keyword evidence="2" id="KW-1185">Reference proteome</keyword>
<reference evidence="1 2" key="1">
    <citation type="submission" date="2017-03" db="EMBL/GenBank/DDBJ databases">
        <title>Genome Survey of Euroglyphus maynei.</title>
        <authorList>
            <person name="Arlian L.G."/>
            <person name="Morgan M.S."/>
            <person name="Rider S.D."/>
        </authorList>
    </citation>
    <scope>NUCLEOTIDE SEQUENCE [LARGE SCALE GENOMIC DNA]</scope>
    <source>
        <strain evidence="1">Arlian Lab</strain>
        <tissue evidence="1">Whole body</tissue>
    </source>
</reference>
<name>A0A1Y3AUF5_EURMA</name>
<accession>A0A1Y3AUF5</accession>
<sequence>MASSDFESQLRQLVAQSKPYMGKEVAELESNVIKGWIQEEQKKVDKLYQQIDRICRLHGSSLPAKLFNESRDTVEKLEEYQFKLKDALYGLRFVGGCQR</sequence>
<evidence type="ECO:0000313" key="1">
    <source>
        <dbReference type="EMBL" id="OTF72109.1"/>
    </source>
</evidence>
<comment type="caution">
    <text evidence="1">The sequence shown here is derived from an EMBL/GenBank/DDBJ whole genome shotgun (WGS) entry which is preliminary data.</text>
</comment>
<dbReference type="EMBL" id="MUJZ01057877">
    <property type="protein sequence ID" value="OTF72109.1"/>
    <property type="molecule type" value="Genomic_DNA"/>
</dbReference>
<proteinExistence type="predicted"/>
<dbReference type="OrthoDB" id="6479525at2759"/>
<protein>
    <submittedName>
        <fullName evidence="1">Uncharacterized protein</fullName>
    </submittedName>
</protein>
<gene>
    <name evidence="1" type="ORF">BLA29_007028</name>
</gene>